<proteinExistence type="predicted"/>
<dbReference type="Proteomes" id="UP000734854">
    <property type="component" value="Unassembled WGS sequence"/>
</dbReference>
<feature type="region of interest" description="Disordered" evidence="1">
    <location>
        <begin position="364"/>
        <end position="392"/>
    </location>
</feature>
<sequence length="842" mass="94267">MARGGLLWNADRVTLDVQSITPQTIHCKARCKETSISFHISLVYGLFTIVNRRQLWDTLKNLGVDSDQPWLVMGHFNSITSPDEKIYGAEVTGYETKDMLELALGLKLKLLLRSLKLLNKEHFSHISSRARMANQQLRELQQNQIEQPGNRQLQQDVADLRINSLLSEAERLFYQQKAKCNFIKNGDRCTKFFHDLVKRNTKRKQLLSIKKPDGEMTWSQKEIADGFVTYFTKLLGAEREQIDLGVIAAGPTLTHQQAVLISKEVDMEEVRNAIFSIARDSTLIVMESSPPRPRRHSDNGSFCRPRRHSDNGSFFIDKRLPVDVYLPGCPPKPEAVRDAQISREEDRTLFQQRIDVLLPFDVRRSMNTGNSDKESQSASTSERPSETRASASFSLARPVKYYCKRRKGRHSTQNKYCTTYASIPRKEKVRVITTRVQIWGRENSASTPGKDQLSKPGTIPLFGAFVPIYPDPRLPTVISPLSDPMTCHSLPCHWSIGGRTPSSDPANPSSVRDRSDLSTRTYDALLEAIGLAGGFLLLPDPGADLSLCYFVCLASDRQSTSVGLVLPWSIQVRKTKRWGSRRRMARPRFPGLGSSYEPTQIRTQLLDSLSPIGRLRLSGHSDEKLREDDVPSLLEKVRCLCCLLQHVALGLRVLLFFLSEDGKYLELKEFQVLIKVRGAKERIGAHPPNESPKEYPKLVNGKTRVLGALSFLFLVESAVPVAASVPPDLLVIAFELGKGSASGVQRGPLLEFESQAAGSPVPLAESSSEWTLAEAPLNGDEIAIVTIRCLNSNWQPSLDSFALSADPPHPIYSDKSLYLYRKIIVGRGELKKLNTSDSLSYS</sequence>
<organism evidence="2 3">
    <name type="scientific">Zingiber officinale</name>
    <name type="common">Ginger</name>
    <name type="synonym">Amomum zingiber</name>
    <dbReference type="NCBI Taxonomy" id="94328"/>
    <lineage>
        <taxon>Eukaryota</taxon>
        <taxon>Viridiplantae</taxon>
        <taxon>Streptophyta</taxon>
        <taxon>Embryophyta</taxon>
        <taxon>Tracheophyta</taxon>
        <taxon>Spermatophyta</taxon>
        <taxon>Magnoliopsida</taxon>
        <taxon>Liliopsida</taxon>
        <taxon>Zingiberales</taxon>
        <taxon>Zingiberaceae</taxon>
        <taxon>Zingiber</taxon>
    </lineage>
</organism>
<comment type="caution">
    <text evidence="2">The sequence shown here is derived from an EMBL/GenBank/DDBJ whole genome shotgun (WGS) entry which is preliminary data.</text>
</comment>
<evidence type="ECO:0000256" key="1">
    <source>
        <dbReference type="SAM" id="MobiDB-lite"/>
    </source>
</evidence>
<reference evidence="2 3" key="1">
    <citation type="submission" date="2020-08" db="EMBL/GenBank/DDBJ databases">
        <title>Plant Genome Project.</title>
        <authorList>
            <person name="Zhang R.-G."/>
        </authorList>
    </citation>
    <scope>NUCLEOTIDE SEQUENCE [LARGE SCALE GENOMIC DNA]</scope>
    <source>
        <tissue evidence="2">Rhizome</tissue>
    </source>
</reference>
<protein>
    <submittedName>
        <fullName evidence="2">Uncharacterized protein</fullName>
    </submittedName>
</protein>
<evidence type="ECO:0000313" key="3">
    <source>
        <dbReference type="Proteomes" id="UP000734854"/>
    </source>
</evidence>
<keyword evidence="2" id="KW-0496">Mitochondrion</keyword>
<geneLocation type="mitochondrion" evidence="2"/>
<dbReference type="SUPFAM" id="SSF56770">
    <property type="entry name" value="HydA/Nqo6-like"/>
    <property type="match status" value="1"/>
</dbReference>
<dbReference type="Gene3D" id="3.40.50.12280">
    <property type="match status" value="1"/>
</dbReference>
<keyword evidence="3" id="KW-1185">Reference proteome</keyword>
<dbReference type="EMBL" id="JACMSC010000024">
    <property type="protein sequence ID" value="KAG6467713.1"/>
    <property type="molecule type" value="Genomic_DNA"/>
</dbReference>
<dbReference type="AlphaFoldDB" id="A0A8J5ELL0"/>
<feature type="compositionally biased region" description="Polar residues" evidence="1">
    <location>
        <begin position="365"/>
        <end position="392"/>
    </location>
</feature>
<gene>
    <name evidence="2" type="ORF">ZIOFF_074351</name>
</gene>
<evidence type="ECO:0000313" key="2">
    <source>
        <dbReference type="EMBL" id="KAG6467713.1"/>
    </source>
</evidence>
<name>A0A8J5ELL0_ZINOF</name>
<accession>A0A8J5ELL0</accession>